<evidence type="ECO:0000313" key="5">
    <source>
        <dbReference type="Proteomes" id="UP000295252"/>
    </source>
</evidence>
<evidence type="ECO:0000256" key="2">
    <source>
        <dbReference type="ARBA" id="ARBA00008017"/>
    </source>
</evidence>
<name>A0A068U1Q8_COFCA</name>
<feature type="domain" description="Mechanosensitive channel protein 2/3 transmembrane" evidence="3">
    <location>
        <begin position="20"/>
        <end position="63"/>
    </location>
</feature>
<dbReference type="PANTHER" id="PTHR43634">
    <property type="entry name" value="OW CONDUCTANCE MECHANOSENSITIVE CHANNEL"/>
    <property type="match status" value="1"/>
</dbReference>
<reference evidence="5" key="1">
    <citation type="journal article" date="2014" name="Science">
        <title>The coffee genome provides insight into the convergent evolution of caffeine biosynthesis.</title>
        <authorList>
            <person name="Denoeud F."/>
            <person name="Carretero-Paulet L."/>
            <person name="Dereeper A."/>
            <person name="Droc G."/>
            <person name="Guyot R."/>
            <person name="Pietrella M."/>
            <person name="Zheng C."/>
            <person name="Alberti A."/>
            <person name="Anthony F."/>
            <person name="Aprea G."/>
            <person name="Aury J.M."/>
            <person name="Bento P."/>
            <person name="Bernard M."/>
            <person name="Bocs S."/>
            <person name="Campa C."/>
            <person name="Cenci A."/>
            <person name="Combes M.C."/>
            <person name="Crouzillat D."/>
            <person name="Da Silva C."/>
            <person name="Daddiego L."/>
            <person name="De Bellis F."/>
            <person name="Dussert S."/>
            <person name="Garsmeur O."/>
            <person name="Gayraud T."/>
            <person name="Guignon V."/>
            <person name="Jahn K."/>
            <person name="Jamilloux V."/>
            <person name="Joet T."/>
            <person name="Labadie K."/>
            <person name="Lan T."/>
            <person name="Leclercq J."/>
            <person name="Lepelley M."/>
            <person name="Leroy T."/>
            <person name="Li L.T."/>
            <person name="Librado P."/>
            <person name="Lopez L."/>
            <person name="Munoz A."/>
            <person name="Noel B."/>
            <person name="Pallavicini A."/>
            <person name="Perrotta G."/>
            <person name="Poncet V."/>
            <person name="Pot D."/>
            <person name="Priyono X."/>
            <person name="Rigoreau M."/>
            <person name="Rouard M."/>
            <person name="Rozas J."/>
            <person name="Tranchant-Dubreuil C."/>
            <person name="VanBuren R."/>
            <person name="Zhang Q."/>
            <person name="Andrade A.C."/>
            <person name="Argout X."/>
            <person name="Bertrand B."/>
            <person name="de Kochko A."/>
            <person name="Graziosi G."/>
            <person name="Henry R.J."/>
            <person name="Jayarama X."/>
            <person name="Ming R."/>
            <person name="Nagai C."/>
            <person name="Rounsley S."/>
            <person name="Sankoff D."/>
            <person name="Giuliano G."/>
            <person name="Albert V.A."/>
            <person name="Wincker P."/>
            <person name="Lashermes P."/>
        </authorList>
    </citation>
    <scope>NUCLEOTIDE SEQUENCE [LARGE SCALE GENOMIC DNA]</scope>
    <source>
        <strain evidence="5">cv. DH200-94</strain>
    </source>
</reference>
<dbReference type="PANTHER" id="PTHR43634:SF2">
    <property type="entry name" value="LOW CONDUCTANCE MECHANOSENSITIVE CHANNEL YNAI"/>
    <property type="match status" value="1"/>
</dbReference>
<dbReference type="InterPro" id="IPR057483">
    <property type="entry name" value="MSL2/3_TM_dom"/>
</dbReference>
<dbReference type="AlphaFoldDB" id="A0A068U1Q8"/>
<dbReference type="OrthoDB" id="1737516at2759"/>
<evidence type="ECO:0000259" key="3">
    <source>
        <dbReference type="Pfam" id="PF25237"/>
    </source>
</evidence>
<dbReference type="STRING" id="49390.A0A068U1Q8"/>
<accession>A0A068U1Q8</accession>
<gene>
    <name evidence="4" type="ORF">GSCOC_T00036629001</name>
</gene>
<dbReference type="PhylomeDB" id="A0A068U1Q8"/>
<evidence type="ECO:0000256" key="1">
    <source>
        <dbReference type="ARBA" id="ARBA00004141"/>
    </source>
</evidence>
<dbReference type="Gramene" id="CDP01543">
    <property type="protein sequence ID" value="CDP01543"/>
    <property type="gene ID" value="GSCOC_T00036629001"/>
</dbReference>
<proteinExistence type="inferred from homology"/>
<dbReference type="InterPro" id="IPR045042">
    <property type="entry name" value="YnaI-like"/>
</dbReference>
<keyword evidence="5" id="KW-1185">Reference proteome</keyword>
<comment type="similarity">
    <text evidence="2">Belongs to the MscS (TC 1.A.23) family.</text>
</comment>
<dbReference type="InParanoid" id="A0A068U1Q8"/>
<dbReference type="EMBL" id="HG739091">
    <property type="protein sequence ID" value="CDP01543.1"/>
    <property type="molecule type" value="Genomic_DNA"/>
</dbReference>
<protein>
    <recommendedName>
        <fullName evidence="3">Mechanosensitive channel protein 2/3 transmembrane domain-containing protein</fullName>
    </recommendedName>
</protein>
<dbReference type="Pfam" id="PF25237">
    <property type="entry name" value="MSL2_3"/>
    <property type="match status" value="1"/>
</dbReference>
<evidence type="ECO:0000313" key="4">
    <source>
        <dbReference type="EMBL" id="CDP01543.1"/>
    </source>
</evidence>
<dbReference type="GO" id="GO:0016020">
    <property type="term" value="C:membrane"/>
    <property type="evidence" value="ECO:0007669"/>
    <property type="project" value="UniProtKB-SubCell"/>
</dbReference>
<comment type="subcellular location">
    <subcellularLocation>
        <location evidence="1">Membrane</location>
        <topology evidence="1">Multi-pass membrane protein</topology>
    </subcellularLocation>
</comment>
<dbReference type="Proteomes" id="UP000295252">
    <property type="component" value="Chromosome IX"/>
</dbReference>
<sequence>MQQSRNIFPDSDNSRQKSSTHSILTSYFQPLLLWTGVLLVCRALDPVVLPTEASQIVKQRLLIL</sequence>
<organism evidence="4 5">
    <name type="scientific">Coffea canephora</name>
    <name type="common">Robusta coffee</name>
    <dbReference type="NCBI Taxonomy" id="49390"/>
    <lineage>
        <taxon>Eukaryota</taxon>
        <taxon>Viridiplantae</taxon>
        <taxon>Streptophyta</taxon>
        <taxon>Embryophyta</taxon>
        <taxon>Tracheophyta</taxon>
        <taxon>Spermatophyta</taxon>
        <taxon>Magnoliopsida</taxon>
        <taxon>eudicotyledons</taxon>
        <taxon>Gunneridae</taxon>
        <taxon>Pentapetalae</taxon>
        <taxon>asterids</taxon>
        <taxon>lamiids</taxon>
        <taxon>Gentianales</taxon>
        <taxon>Rubiaceae</taxon>
        <taxon>Ixoroideae</taxon>
        <taxon>Gardenieae complex</taxon>
        <taxon>Bertiereae - Coffeeae clade</taxon>
        <taxon>Coffeeae</taxon>
        <taxon>Coffea</taxon>
    </lineage>
</organism>